<dbReference type="InterPro" id="IPR002109">
    <property type="entry name" value="Glutaredoxin"/>
</dbReference>
<evidence type="ECO:0000313" key="3">
    <source>
        <dbReference type="Proteomes" id="UP001597383"/>
    </source>
</evidence>
<dbReference type="InterPro" id="IPR036249">
    <property type="entry name" value="Thioredoxin-like_sf"/>
</dbReference>
<protein>
    <submittedName>
        <fullName evidence="2">Glutaredoxin family protein</fullName>
    </submittedName>
</protein>
<proteinExistence type="predicted"/>
<organism evidence="2 3">
    <name type="scientific">Ornithinibacillus salinisoli</name>
    <dbReference type="NCBI Taxonomy" id="1848459"/>
    <lineage>
        <taxon>Bacteria</taxon>
        <taxon>Bacillati</taxon>
        <taxon>Bacillota</taxon>
        <taxon>Bacilli</taxon>
        <taxon>Bacillales</taxon>
        <taxon>Bacillaceae</taxon>
        <taxon>Ornithinibacillus</taxon>
    </lineage>
</organism>
<dbReference type="EMBL" id="JBHUHQ010000012">
    <property type="protein sequence ID" value="MFD2043865.1"/>
    <property type="molecule type" value="Genomic_DNA"/>
</dbReference>
<dbReference type="Proteomes" id="UP001597383">
    <property type="component" value="Unassembled WGS sequence"/>
</dbReference>
<reference evidence="3" key="1">
    <citation type="journal article" date="2019" name="Int. J. Syst. Evol. Microbiol.">
        <title>The Global Catalogue of Microorganisms (GCM) 10K type strain sequencing project: providing services to taxonomists for standard genome sequencing and annotation.</title>
        <authorList>
            <consortium name="The Broad Institute Genomics Platform"/>
            <consortium name="The Broad Institute Genome Sequencing Center for Infectious Disease"/>
            <person name="Wu L."/>
            <person name="Ma J."/>
        </authorList>
    </citation>
    <scope>NUCLEOTIDE SEQUENCE [LARGE SCALE GENOMIC DNA]</scope>
    <source>
        <strain evidence="3">R28</strain>
    </source>
</reference>
<accession>A0ABW4VZ50</accession>
<sequence length="79" mass="9339">MKQITVYISDDCIYCEKLIYKLHEWGIDYQLKNVSKQKAYMKQLQEQGIYGTPVTYSHQSDRYILGLQFGELKKELNIG</sequence>
<feature type="domain" description="Glutaredoxin" evidence="1">
    <location>
        <begin position="4"/>
        <end position="55"/>
    </location>
</feature>
<gene>
    <name evidence="2" type="ORF">ACFSJF_06305</name>
</gene>
<evidence type="ECO:0000313" key="2">
    <source>
        <dbReference type="EMBL" id="MFD2043865.1"/>
    </source>
</evidence>
<dbReference type="CDD" id="cd02976">
    <property type="entry name" value="NrdH"/>
    <property type="match status" value="1"/>
</dbReference>
<evidence type="ECO:0000259" key="1">
    <source>
        <dbReference type="Pfam" id="PF00462"/>
    </source>
</evidence>
<comment type="caution">
    <text evidence="2">The sequence shown here is derived from an EMBL/GenBank/DDBJ whole genome shotgun (WGS) entry which is preliminary data.</text>
</comment>
<keyword evidence="3" id="KW-1185">Reference proteome</keyword>
<name>A0ABW4VZ50_9BACI</name>
<dbReference type="Gene3D" id="3.40.30.10">
    <property type="entry name" value="Glutaredoxin"/>
    <property type="match status" value="1"/>
</dbReference>
<dbReference type="SUPFAM" id="SSF52833">
    <property type="entry name" value="Thioredoxin-like"/>
    <property type="match status" value="1"/>
</dbReference>
<dbReference type="Pfam" id="PF00462">
    <property type="entry name" value="Glutaredoxin"/>
    <property type="match status" value="1"/>
</dbReference>
<dbReference type="RefSeq" id="WP_377555949.1">
    <property type="nucleotide sequence ID" value="NZ_JBHUHQ010000012.1"/>
</dbReference>